<evidence type="ECO:0000313" key="3">
    <source>
        <dbReference type="Proteomes" id="UP000014249"/>
    </source>
</evidence>
<dbReference type="Pfam" id="PF13393">
    <property type="entry name" value="tRNA-synt_His"/>
    <property type="match status" value="1"/>
</dbReference>
<organism evidence="2 3">
    <name type="scientific">Lacticaseibacillus paracasei subsp. paracasei CNCM I-4270</name>
    <dbReference type="NCBI Taxonomy" id="1256202"/>
    <lineage>
        <taxon>Bacteria</taxon>
        <taxon>Bacillati</taxon>
        <taxon>Bacillota</taxon>
        <taxon>Bacilli</taxon>
        <taxon>Lactobacillales</taxon>
        <taxon>Lactobacillaceae</taxon>
        <taxon>Lacticaseibacillus</taxon>
    </lineage>
</organism>
<comment type="caution">
    <text evidence="2">The sequence shown here is derived from an EMBL/GenBank/DDBJ whole genome shotgun (WGS) entry which is preliminary data.</text>
</comment>
<dbReference type="GO" id="GO:0016757">
    <property type="term" value="F:glycosyltransferase activity"/>
    <property type="evidence" value="ECO:0007669"/>
    <property type="project" value="UniProtKB-KW"/>
</dbReference>
<dbReference type="EMBL" id="ANJX01000123">
    <property type="protein sequence ID" value="EPC55782.1"/>
    <property type="molecule type" value="Genomic_DNA"/>
</dbReference>
<dbReference type="SUPFAM" id="SSF55681">
    <property type="entry name" value="Class II aaRS and biotin synthetases"/>
    <property type="match status" value="1"/>
</dbReference>
<dbReference type="InterPro" id="IPR041715">
    <property type="entry name" value="HisRS-like_core"/>
</dbReference>
<dbReference type="Gene3D" id="3.30.930.10">
    <property type="entry name" value="Bira Bifunctional Protein, Domain 2"/>
    <property type="match status" value="1"/>
</dbReference>
<reference evidence="2 3" key="1">
    <citation type="journal article" date="2013" name="PLoS ONE">
        <title>Lactobacillus paracasei comparative genomics: towards species pan-genome definition and exploitation of diversity.</title>
        <authorList>
            <person name="Smokvina T."/>
            <person name="Wels M."/>
            <person name="Polka J."/>
            <person name="Chervaux C."/>
            <person name="Brisse S."/>
            <person name="Boekhorst J."/>
            <person name="van Hylckama Vlieg J.E."/>
            <person name="Siezen R.J."/>
        </authorList>
    </citation>
    <scope>NUCLEOTIDE SEQUENCE [LARGE SCALE GENOMIC DNA]</scope>
    <source>
        <strain evidence="2 3">CNCM I-4270</strain>
    </source>
</reference>
<evidence type="ECO:0000259" key="1">
    <source>
        <dbReference type="Pfam" id="PF13393"/>
    </source>
</evidence>
<dbReference type="AlphaFoldDB" id="A0A8E0MC03"/>
<keyword evidence="2" id="KW-0328">Glycosyltransferase</keyword>
<sequence>MSNRHLPIGTRDEFGPRAIRKENLIQTISQQFIQAGFERVKTPLLEYRDVFKPLAVSGEQPYQMLDDAGESVVMRPDLTLPLCEIA</sequence>
<dbReference type="Proteomes" id="UP000014249">
    <property type="component" value="Unassembled WGS sequence"/>
</dbReference>
<protein>
    <submittedName>
        <fullName evidence="2">ATP phosphoribosyltransferase regulatory subunit</fullName>
    </submittedName>
</protein>
<keyword evidence="2" id="KW-0808">Transferase</keyword>
<evidence type="ECO:0000313" key="2">
    <source>
        <dbReference type="EMBL" id="EPC55782.1"/>
    </source>
</evidence>
<gene>
    <name evidence="2" type="ORF">Lpp77_04113</name>
</gene>
<feature type="domain" description="Class II Histidinyl-tRNA synthetase (HisRS)-like catalytic core" evidence="1">
    <location>
        <begin position="10"/>
        <end position="80"/>
    </location>
</feature>
<proteinExistence type="predicted"/>
<dbReference type="GO" id="GO:0140096">
    <property type="term" value="F:catalytic activity, acting on a protein"/>
    <property type="evidence" value="ECO:0007669"/>
    <property type="project" value="UniProtKB-ARBA"/>
</dbReference>
<name>A0A8E0MC03_LACPA</name>
<accession>A0A8E0MC03</accession>
<dbReference type="InterPro" id="IPR045864">
    <property type="entry name" value="aa-tRNA-synth_II/BPL/LPL"/>
</dbReference>